<protein>
    <recommendedName>
        <fullName evidence="11">Beta-hexosaminidase</fullName>
        <ecNumber evidence="11">3.2.1.52</ecNumber>
    </recommendedName>
    <alternativeName>
        <fullName evidence="11">Beta-N-acetylhexosaminidase</fullName>
    </alternativeName>
    <alternativeName>
        <fullName evidence="11">N-acetyl-beta-glucosaminidase</fullName>
    </alternativeName>
</protein>
<dbReference type="SUPFAM" id="SSF51445">
    <property type="entry name" value="(Trans)glycosidases"/>
    <property type="match status" value="1"/>
</dbReference>
<keyword evidence="7 11" id="KW-0326">Glycosidase</keyword>
<dbReference type="PANTHER" id="PTHR30480">
    <property type="entry name" value="BETA-HEXOSAMINIDASE-RELATED"/>
    <property type="match status" value="1"/>
</dbReference>
<keyword evidence="6 11" id="KW-0573">Peptidoglycan synthesis</keyword>
<proteinExistence type="inferred from homology"/>
<dbReference type="GO" id="GO:0009254">
    <property type="term" value="P:peptidoglycan turnover"/>
    <property type="evidence" value="ECO:0007669"/>
    <property type="project" value="UniProtKB-UniRule"/>
</dbReference>
<dbReference type="PANTHER" id="PTHR30480:SF13">
    <property type="entry name" value="BETA-HEXOSAMINIDASE"/>
    <property type="match status" value="1"/>
</dbReference>
<dbReference type="InterPro" id="IPR017853">
    <property type="entry name" value="GH"/>
</dbReference>
<dbReference type="InterPro" id="IPR022956">
    <property type="entry name" value="Beta_hexosaminidase_bac"/>
</dbReference>
<dbReference type="NCBIfam" id="NF003740">
    <property type="entry name" value="PRK05337.1"/>
    <property type="match status" value="1"/>
</dbReference>
<evidence type="ECO:0000256" key="5">
    <source>
        <dbReference type="ARBA" id="ARBA00022960"/>
    </source>
</evidence>
<evidence type="ECO:0000313" key="13">
    <source>
        <dbReference type="EMBL" id="RCU52940.1"/>
    </source>
</evidence>
<name>A0A368NS53_9GAMM</name>
<evidence type="ECO:0000313" key="14">
    <source>
        <dbReference type="Proteomes" id="UP000252558"/>
    </source>
</evidence>
<evidence type="ECO:0000256" key="7">
    <source>
        <dbReference type="ARBA" id="ARBA00023295"/>
    </source>
</evidence>
<keyword evidence="5 11" id="KW-0133">Cell shape</keyword>
<evidence type="ECO:0000256" key="10">
    <source>
        <dbReference type="ARBA" id="ARBA00037880"/>
    </source>
</evidence>
<keyword evidence="3 11" id="KW-0132">Cell division</keyword>
<dbReference type="UniPathway" id="UPA00544"/>
<dbReference type="GO" id="GO:0071555">
    <property type="term" value="P:cell wall organization"/>
    <property type="evidence" value="ECO:0007669"/>
    <property type="project" value="UniProtKB-KW"/>
</dbReference>
<feature type="binding site" evidence="11">
    <location>
        <position position="61"/>
    </location>
    <ligand>
        <name>substrate</name>
    </ligand>
</feature>
<feature type="site" description="Important for catalytic activity" evidence="11">
    <location>
        <position position="175"/>
    </location>
</feature>
<dbReference type="Pfam" id="PF00933">
    <property type="entry name" value="Glyco_hydro_3"/>
    <property type="match status" value="1"/>
</dbReference>
<gene>
    <name evidence="11" type="primary">nagZ</name>
    <name evidence="13" type="ORF">DU002_00965</name>
</gene>
<dbReference type="GO" id="GO:0005975">
    <property type="term" value="P:carbohydrate metabolic process"/>
    <property type="evidence" value="ECO:0007669"/>
    <property type="project" value="InterPro"/>
</dbReference>
<dbReference type="GO" id="GO:0051301">
    <property type="term" value="P:cell division"/>
    <property type="evidence" value="ECO:0007669"/>
    <property type="project" value="UniProtKB-KW"/>
</dbReference>
<keyword evidence="9 11" id="KW-0961">Cell wall biogenesis/degradation</keyword>
<evidence type="ECO:0000256" key="3">
    <source>
        <dbReference type="ARBA" id="ARBA00022618"/>
    </source>
</evidence>
<keyword evidence="2 11" id="KW-0963">Cytoplasm</keyword>
<dbReference type="PROSITE" id="PS00775">
    <property type="entry name" value="GLYCOSYL_HYDROL_F3"/>
    <property type="match status" value="1"/>
</dbReference>
<comment type="caution">
    <text evidence="13">The sequence shown here is derived from an EMBL/GenBank/DDBJ whole genome shotgun (WGS) entry which is preliminary data.</text>
</comment>
<keyword evidence="8 11" id="KW-0131">Cell cycle</keyword>
<dbReference type="FunFam" id="3.20.20.300:FF:000001">
    <property type="entry name" value="Beta-hexosaminidase"/>
    <property type="match status" value="1"/>
</dbReference>
<organism evidence="13 14">
    <name type="scientific">Corallincola holothuriorum</name>
    <dbReference type="NCBI Taxonomy" id="2282215"/>
    <lineage>
        <taxon>Bacteria</taxon>
        <taxon>Pseudomonadati</taxon>
        <taxon>Pseudomonadota</taxon>
        <taxon>Gammaproteobacteria</taxon>
        <taxon>Alteromonadales</taxon>
        <taxon>Psychromonadaceae</taxon>
        <taxon>Corallincola</taxon>
    </lineage>
</organism>
<evidence type="ECO:0000256" key="6">
    <source>
        <dbReference type="ARBA" id="ARBA00022984"/>
    </source>
</evidence>
<evidence type="ECO:0000256" key="4">
    <source>
        <dbReference type="ARBA" id="ARBA00022801"/>
    </source>
</evidence>
<feature type="binding site" evidence="11">
    <location>
        <position position="69"/>
    </location>
    <ligand>
        <name>substrate</name>
    </ligand>
</feature>
<sequence>MGPVMIDLEGTVLSAEEKALLLHPAVGGLIFFSRNFQSREQITRLVAEIRSVRPELLIAVDHEGGRVQRFRDGFTHIPAMAKIFAACDGDMATASSWATHFGWLMASELLAVDIDISFAPVLDLNGISEVIGDRAFHSQPAQVASLASAFIDGMHQAGMKSTGKHFPGHGSVAADSHVAVPVDERPSAMIRDYDMTVFSRLSADHKLDAIMPAHVIYPDLDALPAGFSPYWLQTVLRGELDFDGVIFSDDLTMEGASVMGDYHERTAAALAAGCDMLLVCNDRKAAVEVLDSVQKLAPSYSPRLQKMRKSAAPSWANLTASPRWQQVQAIISENFA</sequence>
<feature type="binding site" evidence="11">
    <location>
        <begin position="164"/>
        <end position="165"/>
    </location>
    <ligand>
        <name>substrate</name>
    </ligand>
</feature>
<evidence type="ECO:0000256" key="9">
    <source>
        <dbReference type="ARBA" id="ARBA00023316"/>
    </source>
</evidence>
<feature type="active site" description="Proton donor/acceptor" evidence="11">
    <location>
        <position position="177"/>
    </location>
</feature>
<reference evidence="13 14" key="1">
    <citation type="submission" date="2018-07" db="EMBL/GenBank/DDBJ databases">
        <title>Corallincola holothuriorum sp. nov., a new facultative anaerobe isolated from sea cucumber Apostichopus japonicus.</title>
        <authorList>
            <person name="Xia H."/>
        </authorList>
    </citation>
    <scope>NUCLEOTIDE SEQUENCE [LARGE SCALE GENOMIC DNA]</scope>
    <source>
        <strain evidence="13 14">C4</strain>
    </source>
</reference>
<dbReference type="EMBL" id="QPID01000001">
    <property type="protein sequence ID" value="RCU52940.1"/>
    <property type="molecule type" value="Genomic_DNA"/>
</dbReference>
<comment type="pathway">
    <text evidence="10 11">Cell wall biogenesis; peptidoglycan recycling.</text>
</comment>
<dbReference type="HAMAP" id="MF_00364">
    <property type="entry name" value="NagZ"/>
    <property type="match status" value="1"/>
</dbReference>
<evidence type="ECO:0000256" key="11">
    <source>
        <dbReference type="HAMAP-Rule" id="MF_00364"/>
    </source>
</evidence>
<dbReference type="OrthoDB" id="9786661at2"/>
<evidence type="ECO:0000259" key="12">
    <source>
        <dbReference type="Pfam" id="PF00933"/>
    </source>
</evidence>
<accession>A0A368NS53</accession>
<feature type="domain" description="Glycoside hydrolase family 3 N-terminal" evidence="12">
    <location>
        <begin position="14"/>
        <end position="292"/>
    </location>
</feature>
<dbReference type="GO" id="GO:0005737">
    <property type="term" value="C:cytoplasm"/>
    <property type="evidence" value="ECO:0007669"/>
    <property type="project" value="UniProtKB-SubCell"/>
</dbReference>
<dbReference type="InterPro" id="IPR001764">
    <property type="entry name" value="Glyco_hydro_3_N"/>
</dbReference>
<dbReference type="GO" id="GO:0009252">
    <property type="term" value="P:peptidoglycan biosynthetic process"/>
    <property type="evidence" value="ECO:0007669"/>
    <property type="project" value="UniProtKB-KW"/>
</dbReference>
<dbReference type="AlphaFoldDB" id="A0A368NS53"/>
<dbReference type="Gene3D" id="3.20.20.300">
    <property type="entry name" value="Glycoside hydrolase, family 3, N-terminal domain"/>
    <property type="match status" value="1"/>
</dbReference>
<dbReference type="EC" id="3.2.1.52" evidence="11"/>
<dbReference type="InterPro" id="IPR050226">
    <property type="entry name" value="NagZ_Beta-hexosaminidase"/>
</dbReference>
<comment type="similarity">
    <text evidence="11">Belongs to the glycosyl hydrolase 3 family. NagZ subfamily.</text>
</comment>
<comment type="catalytic activity">
    <reaction evidence="1 11">
        <text>Hydrolysis of terminal non-reducing N-acetyl-D-hexosamine residues in N-acetyl-beta-D-hexosaminides.</text>
        <dbReference type="EC" id="3.2.1.52"/>
    </reaction>
</comment>
<evidence type="ECO:0000256" key="8">
    <source>
        <dbReference type="ARBA" id="ARBA00023306"/>
    </source>
</evidence>
<keyword evidence="14" id="KW-1185">Reference proteome</keyword>
<dbReference type="InterPro" id="IPR019800">
    <property type="entry name" value="Glyco_hydro_3_AS"/>
</dbReference>
<dbReference type="Proteomes" id="UP000252558">
    <property type="component" value="Unassembled WGS sequence"/>
</dbReference>
<dbReference type="InterPro" id="IPR036962">
    <property type="entry name" value="Glyco_hydro_3_N_sf"/>
</dbReference>
<evidence type="ECO:0000256" key="2">
    <source>
        <dbReference type="ARBA" id="ARBA00022490"/>
    </source>
</evidence>
<dbReference type="RefSeq" id="WP_114336847.1">
    <property type="nucleotide sequence ID" value="NZ_QPID01000001.1"/>
</dbReference>
<dbReference type="GO" id="GO:0004563">
    <property type="term" value="F:beta-N-acetylhexosaminidase activity"/>
    <property type="evidence" value="ECO:0007669"/>
    <property type="project" value="UniProtKB-UniRule"/>
</dbReference>
<feature type="binding site" evidence="11">
    <location>
        <position position="134"/>
    </location>
    <ligand>
        <name>substrate</name>
    </ligand>
</feature>
<keyword evidence="4 11" id="KW-0378">Hydrolase</keyword>
<dbReference type="GO" id="GO:0008360">
    <property type="term" value="P:regulation of cell shape"/>
    <property type="evidence" value="ECO:0007669"/>
    <property type="project" value="UniProtKB-KW"/>
</dbReference>
<comment type="function">
    <text evidence="11">Plays a role in peptidoglycan recycling by cleaving the terminal beta-1,4-linked N-acetylglucosamine (GlcNAc) from peptide-linked peptidoglycan fragments, giving rise to free GlcNAc, anhydro-N-acetylmuramic acid and anhydro-N-acetylmuramic acid-linked peptides.</text>
</comment>
<evidence type="ECO:0000256" key="1">
    <source>
        <dbReference type="ARBA" id="ARBA00001231"/>
    </source>
</evidence>
<comment type="subcellular location">
    <subcellularLocation>
        <location evidence="11">Cytoplasm</location>
    </subcellularLocation>
</comment>
<feature type="active site" description="Nucleophile" evidence="11">
    <location>
        <position position="249"/>
    </location>
</feature>